<organism evidence="3 4">
    <name type="scientific">Paenibacillus gansuensis</name>
    <dbReference type="NCBI Taxonomy" id="306542"/>
    <lineage>
        <taxon>Bacteria</taxon>
        <taxon>Bacillati</taxon>
        <taxon>Bacillota</taxon>
        <taxon>Bacilli</taxon>
        <taxon>Bacillales</taxon>
        <taxon>Paenibacillaceae</taxon>
        <taxon>Paenibacillus</taxon>
    </lineage>
</organism>
<keyword evidence="2" id="KW-0732">Signal</keyword>
<dbReference type="SUPFAM" id="SSF53850">
    <property type="entry name" value="Periplasmic binding protein-like II"/>
    <property type="match status" value="1"/>
</dbReference>
<feature type="signal peptide" evidence="2">
    <location>
        <begin position="1"/>
        <end position="31"/>
    </location>
</feature>
<keyword evidence="4" id="KW-1185">Reference proteome</keyword>
<gene>
    <name evidence="3" type="ORF">ACFSUF_16970</name>
</gene>
<name>A0ABW5PH64_9BACL</name>
<comment type="caution">
    <text evidence="3">The sequence shown here is derived from an EMBL/GenBank/DDBJ whole genome shotgun (WGS) entry which is preliminary data.</text>
</comment>
<accession>A0ABW5PH64</accession>
<dbReference type="Proteomes" id="UP001597541">
    <property type="component" value="Unassembled WGS sequence"/>
</dbReference>
<dbReference type="EMBL" id="JBHUME010000010">
    <property type="protein sequence ID" value="MFD2614101.1"/>
    <property type="molecule type" value="Genomic_DNA"/>
</dbReference>
<evidence type="ECO:0000256" key="1">
    <source>
        <dbReference type="SAM" id="MobiDB-lite"/>
    </source>
</evidence>
<dbReference type="PROSITE" id="PS51257">
    <property type="entry name" value="PROKAR_LIPOPROTEIN"/>
    <property type="match status" value="1"/>
</dbReference>
<feature type="compositionally biased region" description="Low complexity" evidence="1">
    <location>
        <begin position="27"/>
        <end position="36"/>
    </location>
</feature>
<sequence length="560" mass="64319">MRTKKQWLSLLMITALLVLSACSGNNTGSNAGTNNAPDKSETDTGTANSGNTPGETGNLDPVKVDWYINLSWWKYSGEWGKDKFSQYVKEKFGLDLNFITPATDDGQKLSAMVAANEIPDIVTVEGWKNDQRFLIKPGLVQPMNDLIAKYTPEFKPYEDIFNWYKEPDGKTYGLPNYAYSKELIKEGEKLEPNTSFTLRKDIYDQIGRPDISTPEQFIAALEKVKNEVKSYDGKPLIPLQLYDGIDSSANWLSQYFSTPFEDKDGNWVDVRMHEKYYQGLKLLNEAYNKGLISKENFSETRDQINEKVASGRVFSMFTASQDFGNQMRTLYKADPKALYETFVIKNYDGDKPYLQDLRGFGWLYTMVSKDTKYPDRIMKFLAFLNSKEGQYMTAFGWEGETYTKNASGQFEWTEAYDAANKDGSAAAKWGIGFNLQQDWLTVKDLYAPSKNPEDVYINDMKKPLLEHSYDFNANNNRIDPADPRWNQMNQIKTQLELEWKKQLPQIIMAKTESDMKAKYDRAVAQMKKIGWDKWYAFQNEGFKKTKEILGYQVGWPGNAK</sequence>
<dbReference type="InterPro" id="IPR050490">
    <property type="entry name" value="Bact_solute-bd_prot1"/>
</dbReference>
<reference evidence="4" key="1">
    <citation type="journal article" date="2019" name="Int. J. Syst. Evol. Microbiol.">
        <title>The Global Catalogue of Microorganisms (GCM) 10K type strain sequencing project: providing services to taxonomists for standard genome sequencing and annotation.</title>
        <authorList>
            <consortium name="The Broad Institute Genomics Platform"/>
            <consortium name="The Broad Institute Genome Sequencing Center for Infectious Disease"/>
            <person name="Wu L."/>
            <person name="Ma J."/>
        </authorList>
    </citation>
    <scope>NUCLEOTIDE SEQUENCE [LARGE SCALE GENOMIC DNA]</scope>
    <source>
        <strain evidence="4">KCTC 3950</strain>
    </source>
</reference>
<evidence type="ECO:0000313" key="3">
    <source>
        <dbReference type="EMBL" id="MFD2614101.1"/>
    </source>
</evidence>
<dbReference type="PANTHER" id="PTHR43649">
    <property type="entry name" value="ARABINOSE-BINDING PROTEIN-RELATED"/>
    <property type="match status" value="1"/>
</dbReference>
<evidence type="ECO:0000256" key="2">
    <source>
        <dbReference type="SAM" id="SignalP"/>
    </source>
</evidence>
<protein>
    <recommendedName>
        <fullName evidence="5">ABC transporter substrate-binding protein</fullName>
    </recommendedName>
</protein>
<feature type="region of interest" description="Disordered" evidence="1">
    <location>
        <begin position="27"/>
        <end position="57"/>
    </location>
</feature>
<dbReference type="RefSeq" id="WP_377604600.1">
    <property type="nucleotide sequence ID" value="NZ_JBHUME010000010.1"/>
</dbReference>
<dbReference type="PANTHER" id="PTHR43649:SF12">
    <property type="entry name" value="DIACETYLCHITOBIOSE BINDING PROTEIN DASA"/>
    <property type="match status" value="1"/>
</dbReference>
<feature type="compositionally biased region" description="Polar residues" evidence="1">
    <location>
        <begin position="43"/>
        <end position="55"/>
    </location>
</feature>
<evidence type="ECO:0000313" key="4">
    <source>
        <dbReference type="Proteomes" id="UP001597541"/>
    </source>
</evidence>
<feature type="chain" id="PRO_5046323113" description="ABC transporter substrate-binding protein" evidence="2">
    <location>
        <begin position="32"/>
        <end position="560"/>
    </location>
</feature>
<proteinExistence type="predicted"/>
<evidence type="ECO:0008006" key="5">
    <source>
        <dbReference type="Google" id="ProtNLM"/>
    </source>
</evidence>
<dbReference type="Gene3D" id="3.40.190.10">
    <property type="entry name" value="Periplasmic binding protein-like II"/>
    <property type="match status" value="2"/>
</dbReference>